<organism evidence="2 3">
    <name type="scientific">Alistipes communis</name>
    <dbReference type="NCBI Taxonomy" id="2585118"/>
    <lineage>
        <taxon>Bacteria</taxon>
        <taxon>Pseudomonadati</taxon>
        <taxon>Bacteroidota</taxon>
        <taxon>Bacteroidia</taxon>
        <taxon>Bacteroidales</taxon>
        <taxon>Rikenellaceae</taxon>
        <taxon>Alistipes</taxon>
    </lineage>
</organism>
<proteinExistence type="predicted"/>
<reference evidence="3" key="1">
    <citation type="submission" date="2019-06" db="EMBL/GenBank/DDBJ databases">
        <title>Alistipes onderdonkii subsp. vulgaris subsp. nov., Alistipes dispar sp. nov. and Alistipes communis sp. nov., isolated from human faeces, and creation of Alistipes onderdonkii subsp. onderdonkii subsp. nov.</title>
        <authorList>
            <person name="Sakamoto M."/>
            <person name="Ikeyama N."/>
            <person name="Ogata Y."/>
            <person name="Suda W."/>
            <person name="Iino T."/>
            <person name="Hattori M."/>
            <person name="Ohkuma M."/>
        </authorList>
    </citation>
    <scope>NUCLEOTIDE SEQUENCE [LARGE SCALE GENOMIC DNA]</scope>
    <source>
        <strain evidence="3">5CBH24</strain>
    </source>
</reference>
<evidence type="ECO:0000313" key="2">
    <source>
        <dbReference type="EMBL" id="BBL03458.1"/>
    </source>
</evidence>
<dbReference type="KEGG" id="acou:A5CBH24_07710"/>
<evidence type="ECO:0000313" key="3">
    <source>
        <dbReference type="Proteomes" id="UP000318946"/>
    </source>
</evidence>
<name>A0A4Y1WTN3_9BACT</name>
<feature type="region of interest" description="Disordered" evidence="1">
    <location>
        <begin position="68"/>
        <end position="90"/>
    </location>
</feature>
<protein>
    <submittedName>
        <fullName evidence="2">Uncharacterized protein</fullName>
    </submittedName>
</protein>
<keyword evidence="3" id="KW-1185">Reference proteome</keyword>
<dbReference type="EMBL" id="AP019735">
    <property type="protein sequence ID" value="BBL03458.1"/>
    <property type="molecule type" value="Genomic_DNA"/>
</dbReference>
<dbReference type="Pfam" id="PF11655">
    <property type="entry name" value="DUF2589"/>
    <property type="match status" value="1"/>
</dbReference>
<feature type="region of interest" description="Disordered" evidence="1">
    <location>
        <begin position="1"/>
        <end position="39"/>
    </location>
</feature>
<accession>A0A4Y1WTN3</accession>
<dbReference type="AlphaFoldDB" id="A0A4Y1WTN3"/>
<dbReference type="GeneID" id="78341487"/>
<dbReference type="RefSeq" id="WP_141412269.1">
    <property type="nucleotide sequence ID" value="NZ_AP019735.1"/>
</dbReference>
<feature type="compositionally biased region" description="Basic and acidic residues" evidence="1">
    <location>
        <begin position="80"/>
        <end position="90"/>
    </location>
</feature>
<dbReference type="InterPro" id="IPR024510">
    <property type="entry name" value="DUF2589"/>
</dbReference>
<gene>
    <name evidence="2" type="ORF">A5CBH24_07710</name>
</gene>
<feature type="compositionally biased region" description="Basic and acidic residues" evidence="1">
    <location>
        <begin position="1"/>
        <end position="16"/>
    </location>
</feature>
<sequence>MHEDPRKAPLPDDPAAHSDAVGRPVDASSRIAFTTSDGQPVEVPLLTLVPIPRLTIDEATVGFDMEVRSDGSTAVNGRCRTSEDDPKRRR</sequence>
<dbReference type="Proteomes" id="UP000318946">
    <property type="component" value="Chromosome"/>
</dbReference>
<evidence type="ECO:0000256" key="1">
    <source>
        <dbReference type="SAM" id="MobiDB-lite"/>
    </source>
</evidence>